<dbReference type="Proteomes" id="UP000248886">
    <property type="component" value="Unassembled WGS sequence"/>
</dbReference>
<dbReference type="OMA" id="WAFESAD"/>
<organism evidence="1 2">
    <name type="scientific">Acidithiobacillus ferrooxidans</name>
    <name type="common">Thiobacillus ferrooxidans</name>
    <dbReference type="NCBI Taxonomy" id="920"/>
    <lineage>
        <taxon>Bacteria</taxon>
        <taxon>Pseudomonadati</taxon>
        <taxon>Pseudomonadota</taxon>
        <taxon>Acidithiobacillia</taxon>
        <taxon>Acidithiobacillales</taxon>
        <taxon>Acidithiobacillaceae</taxon>
        <taxon>Acidithiobacillus</taxon>
    </lineage>
</organism>
<dbReference type="RefSeq" id="WP_009567396.1">
    <property type="nucleotide sequence ID" value="NZ_AP025160.1"/>
</dbReference>
<proteinExistence type="predicted"/>
<gene>
    <name evidence="1" type="ORF">DN052_08650</name>
</gene>
<accession>A0A2W1KMI9</accession>
<sequence>MTLCKISQKKASWIWSTLRNARRYNSKIGEESITDFFVLELKKASKGAYFIDSFTRPKEKITGADWELWFTGPTKKWIGLRVQAKVISINGKRYAQLHYKRKDGTYQIDQLVADAKKHKAIPLYCLYSYWRSTEAGKINWPCVTIKRNSRLFGASILSISSVKKLKSSKDDTLKSVAKNINPLHCLFCCQGYAQGDLPTRAYAFLRARDYLDIDAQLLLDDPPEYVTKMLDSLSGESLIWAKDENLSRVTIIREELEGPIVISSR</sequence>
<evidence type="ECO:0000313" key="2">
    <source>
        <dbReference type="Proteomes" id="UP000248886"/>
    </source>
</evidence>
<dbReference type="OrthoDB" id="581010at2"/>
<dbReference type="EMBL" id="QKQP01000005">
    <property type="protein sequence ID" value="PZD80517.1"/>
    <property type="molecule type" value="Genomic_DNA"/>
</dbReference>
<protein>
    <submittedName>
        <fullName evidence="1">Uncharacterized protein</fullName>
    </submittedName>
</protein>
<evidence type="ECO:0000313" key="1">
    <source>
        <dbReference type="EMBL" id="PZD80517.1"/>
    </source>
</evidence>
<comment type="caution">
    <text evidence="1">The sequence shown here is derived from an EMBL/GenBank/DDBJ whole genome shotgun (WGS) entry which is preliminary data.</text>
</comment>
<reference evidence="1 2" key="1">
    <citation type="submission" date="2018-06" db="EMBL/GenBank/DDBJ databases">
        <title>Draft sequence of Acidithiobacillus ferrooxidans CCM 4253.</title>
        <authorList>
            <person name="Moya-Beltran A."/>
            <person name="Castro M."/>
            <person name="Covarrubias P.C."/>
            <person name="Issotta F."/>
            <person name="Janiczek O."/>
            <person name="Mandl M."/>
            <person name="Kucera J."/>
            <person name="Quatrini R."/>
        </authorList>
    </citation>
    <scope>NUCLEOTIDE SEQUENCE [LARGE SCALE GENOMIC DNA]</scope>
    <source>
        <strain evidence="1 2">CCM 4253</strain>
    </source>
</reference>
<dbReference type="GeneID" id="65281498"/>
<dbReference type="Pfam" id="PF20320">
    <property type="entry name" value="DUF6615"/>
    <property type="match status" value="1"/>
</dbReference>
<dbReference type="AlphaFoldDB" id="A0A2W1KMI9"/>
<name>A0A2W1KMI9_ACIFR</name>
<dbReference type="InterPro" id="IPR046723">
    <property type="entry name" value="DUF6615"/>
</dbReference>